<evidence type="ECO:0000313" key="2">
    <source>
        <dbReference type="Proteomes" id="UP001557484"/>
    </source>
</evidence>
<dbReference type="Proteomes" id="UP001557484">
    <property type="component" value="Unassembled WGS sequence"/>
</dbReference>
<sequence length="168" mass="19409">MLITRRQISRYSLLVPALFFWGCTSQPTPFRAKGGLLTQIQGSPDDVKPVLDEVLQRVNDKFQYDSDSSTYGESDYWNPASAADGWRGDCEDHALLCQELLQAKRIYGSLLLTCWTETEQYHCVLYMQGWILDVRFTRVMSNTDLQKVGYKWDKAGLEDGRWFYVNLS</sequence>
<dbReference type="InterPro" id="IPR010319">
    <property type="entry name" value="Transglutaminase-like_Cys_pept"/>
</dbReference>
<dbReference type="InterPro" id="IPR038765">
    <property type="entry name" value="Papain-like_cys_pep_sf"/>
</dbReference>
<protein>
    <submittedName>
        <fullName evidence="1">Transglutaminase-like cysteine peptidase</fullName>
    </submittedName>
</protein>
<dbReference type="EMBL" id="JBFRYB010000001">
    <property type="protein sequence ID" value="MEX1663925.1"/>
    <property type="molecule type" value="Genomic_DNA"/>
</dbReference>
<accession>A0ABV3TRL6</accession>
<dbReference type="RefSeq" id="WP_368374054.1">
    <property type="nucleotide sequence ID" value="NZ_JBFRYB010000001.1"/>
</dbReference>
<comment type="caution">
    <text evidence="1">The sequence shown here is derived from an EMBL/GenBank/DDBJ whole genome shotgun (WGS) entry which is preliminary data.</text>
</comment>
<proteinExistence type="predicted"/>
<reference evidence="1 2" key="1">
    <citation type="journal article" date="2011" name="Int. J. Syst. Evol. Microbiol.">
        <title>Zhongshania antarctica gen. nov., sp. nov. and Zhongshania guokunii sp. nov., gammaproteobacteria respectively isolated from coastal attached (fast) ice and surface seawater of the Antarctic.</title>
        <authorList>
            <person name="Li H.J."/>
            <person name="Zhang X.Y."/>
            <person name="Chen C.X."/>
            <person name="Zhang Y.J."/>
            <person name="Gao Z.M."/>
            <person name="Yu Y."/>
            <person name="Chen X.L."/>
            <person name="Chen B."/>
            <person name="Zhang Y.Z."/>
        </authorList>
    </citation>
    <scope>NUCLEOTIDE SEQUENCE [LARGE SCALE GENOMIC DNA]</scope>
    <source>
        <strain evidence="1 2">R06B22</strain>
    </source>
</reference>
<evidence type="ECO:0000313" key="1">
    <source>
        <dbReference type="EMBL" id="MEX1663925.1"/>
    </source>
</evidence>
<name>A0ABV3TRL6_9GAMM</name>
<keyword evidence="2" id="KW-1185">Reference proteome</keyword>
<gene>
    <name evidence="1" type="ORF">AB4875_00425</name>
</gene>
<dbReference type="Pfam" id="PF06035">
    <property type="entry name" value="Peptidase_C93"/>
    <property type="match status" value="1"/>
</dbReference>
<organism evidence="1 2">
    <name type="scientific">Zhongshania arctica</name>
    <dbReference type="NCBI Taxonomy" id="3238302"/>
    <lineage>
        <taxon>Bacteria</taxon>
        <taxon>Pseudomonadati</taxon>
        <taxon>Pseudomonadota</taxon>
        <taxon>Gammaproteobacteria</taxon>
        <taxon>Cellvibrionales</taxon>
        <taxon>Spongiibacteraceae</taxon>
        <taxon>Zhongshania</taxon>
    </lineage>
</organism>
<dbReference type="SUPFAM" id="SSF54001">
    <property type="entry name" value="Cysteine proteinases"/>
    <property type="match status" value="1"/>
</dbReference>
<dbReference type="Gene3D" id="3.10.620.30">
    <property type="match status" value="1"/>
</dbReference>